<evidence type="ECO:0000313" key="1">
    <source>
        <dbReference type="EMBL" id="QHT13421.1"/>
    </source>
</evidence>
<protein>
    <submittedName>
        <fullName evidence="1">Uncharacterized protein</fullName>
    </submittedName>
</protein>
<proteinExistence type="predicted"/>
<reference evidence="1" key="1">
    <citation type="journal article" date="2020" name="Nature">
        <title>Giant virus diversity and host interactions through global metagenomics.</title>
        <authorList>
            <person name="Schulz F."/>
            <person name="Roux S."/>
            <person name="Paez-Espino D."/>
            <person name="Jungbluth S."/>
            <person name="Walsh D.A."/>
            <person name="Denef V.J."/>
            <person name="McMahon K.D."/>
            <person name="Konstantinidis K.T."/>
            <person name="Eloe-Fadrosh E.A."/>
            <person name="Kyrpides N.C."/>
            <person name="Woyke T."/>
        </authorList>
    </citation>
    <scope>NUCLEOTIDE SEQUENCE</scope>
    <source>
        <strain evidence="1">GVMAG-M-3300023174-131</strain>
    </source>
</reference>
<accession>A0A6C0DAE0</accession>
<dbReference type="AlphaFoldDB" id="A0A6C0DAE0"/>
<organism evidence="1">
    <name type="scientific">viral metagenome</name>
    <dbReference type="NCBI Taxonomy" id="1070528"/>
    <lineage>
        <taxon>unclassified sequences</taxon>
        <taxon>metagenomes</taxon>
        <taxon>organismal metagenomes</taxon>
    </lineage>
</organism>
<name>A0A6C0DAE0_9ZZZZ</name>
<sequence length="147" mass="17651">MLLLYFLFSFFYYTTSIIKPKIIRTPLYRSIPLIKMHDMVILENPELNNVFVVDFSPVEDISKPYVLFRMFTGNNIKGKLRVFYVEKKNIINELGKTQKLHDLNEIKNYNMDIYNIINNWNTSFNVYNHNCKDFSKYLIKSFNLLKI</sequence>
<dbReference type="EMBL" id="MN739568">
    <property type="protein sequence ID" value="QHT13421.1"/>
    <property type="molecule type" value="Genomic_DNA"/>
</dbReference>